<evidence type="ECO:0000313" key="7">
    <source>
        <dbReference type="Proteomes" id="UP000616837"/>
    </source>
</evidence>
<accession>A0ABR8PCR8</accession>
<keyword evidence="2" id="KW-0865">Zymogen</keyword>
<dbReference type="Pfam" id="PF12588">
    <property type="entry name" value="PSDC"/>
    <property type="match status" value="1"/>
</dbReference>
<evidence type="ECO:0000256" key="1">
    <source>
        <dbReference type="ARBA" id="ARBA00022793"/>
    </source>
</evidence>
<evidence type="ECO:0000313" key="6">
    <source>
        <dbReference type="EMBL" id="MBD7895057.1"/>
    </source>
</evidence>
<feature type="domain" description="L-tryptophan decarboxylase PsiD-like" evidence="5">
    <location>
        <begin position="41"/>
        <end position="173"/>
    </location>
</feature>
<keyword evidence="3" id="KW-0456">Lyase</keyword>
<dbReference type="RefSeq" id="WP_191684400.1">
    <property type="nucleotide sequence ID" value="NZ_JACSQW010000010.1"/>
</dbReference>
<dbReference type="PANTHER" id="PTHR10067:SF9">
    <property type="entry name" value="PHOSPHATIDYLSERINE DECARBOXYLASE FAMILY PROTEIN (AFU_ORTHOLOGUE AFUA_7G01730)"/>
    <property type="match status" value="1"/>
</dbReference>
<reference evidence="6 7" key="1">
    <citation type="submission" date="2020-08" db="EMBL/GenBank/DDBJ databases">
        <title>A Genomic Blueprint of the Chicken Gut Microbiome.</title>
        <authorList>
            <person name="Gilroy R."/>
            <person name="Ravi A."/>
            <person name="Getino M."/>
            <person name="Pursley I."/>
            <person name="Horton D.L."/>
            <person name="Alikhan N.-F."/>
            <person name="Baker D."/>
            <person name="Gharbi K."/>
            <person name="Hall N."/>
            <person name="Watson M."/>
            <person name="Adriaenssens E.M."/>
            <person name="Foster-Nyarko E."/>
            <person name="Jarju S."/>
            <person name="Secka A."/>
            <person name="Antonio M."/>
            <person name="Oren A."/>
            <person name="Chaudhuri R."/>
            <person name="La Ragione R.M."/>
            <person name="Hildebrand F."/>
            <person name="Pallen M.J."/>
        </authorList>
    </citation>
    <scope>NUCLEOTIDE SEQUENCE [LARGE SCALE GENOMIC DNA]</scope>
    <source>
        <strain evidence="6 7">Sa3CUN2</strain>
    </source>
</reference>
<dbReference type="Pfam" id="PF02666">
    <property type="entry name" value="PS_Dcarbxylase"/>
    <property type="match status" value="1"/>
</dbReference>
<evidence type="ECO:0000256" key="2">
    <source>
        <dbReference type="ARBA" id="ARBA00023145"/>
    </source>
</evidence>
<name>A0ABR8PCR8_9LACO</name>
<evidence type="ECO:0000259" key="5">
    <source>
        <dbReference type="Pfam" id="PF12588"/>
    </source>
</evidence>
<comment type="caution">
    <text evidence="6">The sequence shown here is derived from an EMBL/GenBank/DDBJ whole genome shotgun (WGS) entry which is preliminary data.</text>
</comment>
<proteinExistence type="predicted"/>
<evidence type="ECO:0000256" key="4">
    <source>
        <dbReference type="ARBA" id="ARBA00023317"/>
    </source>
</evidence>
<organism evidence="6 7">
    <name type="scientific">Limosilactobacillus avistercoris</name>
    <dbReference type="NCBI Taxonomy" id="2762243"/>
    <lineage>
        <taxon>Bacteria</taxon>
        <taxon>Bacillati</taxon>
        <taxon>Bacillota</taxon>
        <taxon>Bacilli</taxon>
        <taxon>Lactobacillales</taxon>
        <taxon>Lactobacillaceae</taxon>
        <taxon>Limosilactobacillus</taxon>
    </lineage>
</organism>
<keyword evidence="1" id="KW-0210">Decarboxylase</keyword>
<dbReference type="InterPro" id="IPR003817">
    <property type="entry name" value="PS_Dcarbxylase"/>
</dbReference>
<evidence type="ECO:0000256" key="3">
    <source>
        <dbReference type="ARBA" id="ARBA00023239"/>
    </source>
</evidence>
<keyword evidence="4" id="KW-0670">Pyruvate</keyword>
<dbReference type="InterPro" id="IPR022237">
    <property type="entry name" value="PsiD-like"/>
</dbReference>
<protein>
    <submittedName>
        <fullName evidence="6">Phosphatidylserine decarboxylase family protein</fullName>
    </submittedName>
</protein>
<dbReference type="Proteomes" id="UP000616837">
    <property type="component" value="Unassembled WGS sequence"/>
</dbReference>
<sequence length="427" mass="48548">MTNDIPYNVTKWQPSDQKAYNEWLNKVLEEAKAEENQKLLPPVQAFKELIENNHYIWNLAQMMFDEIPANHVDAPADLPQVSDYHQMLLMINRIIQRAPEYNLTSFVGTPMAALFNYPMATRAGYAFFMNDKVNAKLRDILDYWGKFLKSEKSTYVLNTSSRGWLCDDARERMAKKAYGDDFEKAFHCRSNDLDKHLGFTSWDDYFTREFNPGIRPVENPDDPDSICASCESAPLKIARNLPMQAKFWMKGQPYSLLDLLQNDPWADKFKGGTLYQAFLSVFSFHRWNSPVDGTIVKAYNLPGSYYAENFYEGFTSTTPDDTQATASQGFLTSTATRAVIYIKSDNPKIGLMCFVAVGMSEVSSDEITVKVGQHVKKGDQLGLFHFGGSTHVMLFRPETQLEFNLHGQEPGLGSSDIKVNSEIARVK</sequence>
<dbReference type="EMBL" id="JACSQW010000010">
    <property type="protein sequence ID" value="MBD7895057.1"/>
    <property type="molecule type" value="Genomic_DNA"/>
</dbReference>
<dbReference type="PANTHER" id="PTHR10067">
    <property type="entry name" value="PHOSPHATIDYLSERINE DECARBOXYLASE"/>
    <property type="match status" value="1"/>
</dbReference>
<keyword evidence="7" id="KW-1185">Reference proteome</keyword>
<gene>
    <name evidence="6" type="ORF">H9564_04910</name>
</gene>